<name>A0ABW5W871_9PSEU</name>
<accession>A0ABW5W871</accession>
<feature type="compositionally biased region" description="Low complexity" evidence="1">
    <location>
        <begin position="10"/>
        <end position="23"/>
    </location>
</feature>
<comment type="caution">
    <text evidence="2">The sequence shown here is derived from an EMBL/GenBank/DDBJ whole genome shotgun (WGS) entry which is preliminary data.</text>
</comment>
<gene>
    <name evidence="2" type="ORF">ACFS2C_10010</name>
</gene>
<protein>
    <submittedName>
        <fullName evidence="2">Uncharacterized protein</fullName>
    </submittedName>
</protein>
<dbReference type="EMBL" id="JBHUOF010000012">
    <property type="protein sequence ID" value="MFD2799725.1"/>
    <property type="molecule type" value="Genomic_DNA"/>
</dbReference>
<organism evidence="2 3">
    <name type="scientific">Prauserella oleivorans</name>
    <dbReference type="NCBI Taxonomy" id="1478153"/>
    <lineage>
        <taxon>Bacteria</taxon>
        <taxon>Bacillati</taxon>
        <taxon>Actinomycetota</taxon>
        <taxon>Actinomycetes</taxon>
        <taxon>Pseudonocardiales</taxon>
        <taxon>Pseudonocardiaceae</taxon>
        <taxon>Prauserella</taxon>
    </lineage>
</organism>
<reference evidence="3" key="1">
    <citation type="journal article" date="2019" name="Int. J. Syst. Evol. Microbiol.">
        <title>The Global Catalogue of Microorganisms (GCM) 10K type strain sequencing project: providing services to taxonomists for standard genome sequencing and annotation.</title>
        <authorList>
            <consortium name="The Broad Institute Genomics Platform"/>
            <consortium name="The Broad Institute Genome Sequencing Center for Infectious Disease"/>
            <person name="Wu L."/>
            <person name="Ma J."/>
        </authorList>
    </citation>
    <scope>NUCLEOTIDE SEQUENCE [LARGE SCALE GENOMIC DNA]</scope>
    <source>
        <strain evidence="3">IBRC-M 10906</strain>
    </source>
</reference>
<proteinExistence type="predicted"/>
<feature type="compositionally biased region" description="Basic and acidic residues" evidence="1">
    <location>
        <begin position="136"/>
        <end position="146"/>
    </location>
</feature>
<evidence type="ECO:0000313" key="3">
    <source>
        <dbReference type="Proteomes" id="UP001597478"/>
    </source>
</evidence>
<dbReference type="Proteomes" id="UP001597478">
    <property type="component" value="Unassembled WGS sequence"/>
</dbReference>
<feature type="region of interest" description="Disordered" evidence="1">
    <location>
        <begin position="91"/>
        <end position="146"/>
    </location>
</feature>
<keyword evidence="3" id="KW-1185">Reference proteome</keyword>
<feature type="region of interest" description="Disordered" evidence="1">
    <location>
        <begin position="1"/>
        <end position="25"/>
    </location>
</feature>
<dbReference type="RefSeq" id="WP_377391730.1">
    <property type="nucleotide sequence ID" value="NZ_JBHSAN010000027.1"/>
</dbReference>
<evidence type="ECO:0000256" key="1">
    <source>
        <dbReference type="SAM" id="MobiDB-lite"/>
    </source>
</evidence>
<evidence type="ECO:0000313" key="2">
    <source>
        <dbReference type="EMBL" id="MFD2799725.1"/>
    </source>
</evidence>
<sequence length="146" mass="15606">MYAATFWNDRTTTTSTWSTPRSSTPERVDRLDLKKLAAERDIDLDGNDISNGEDGIYGTASRDATSFGPAFAAREAYDEPHRECSGVVRAGAGNVGEREPAEPTVTARPPPAAAGEPIVSEIRPNEDAGTPPRAVGRTERAGHRAP</sequence>